<feature type="binding site" evidence="12">
    <location>
        <position position="92"/>
    </location>
    <ligand>
        <name>UDP-N-acetyl-alpha-D-glucosamine</name>
        <dbReference type="ChEBI" id="CHEBI:57705"/>
    </ligand>
</feature>
<sequence>MDKIIISGGNRLKGSVKISGAKNSALPIMAATLLTRGSSVIKNIPNLKDVTTMSYLLVALGANIIISGDEITIKCDKIKRSFIHHDLVRKMRASVCLLGPLLARFGKVEISHPGGCVIGPRPIDLHLKGLEKLGAQIEMKHGYIIAKSEDGLRGNEIYLGGPLGSTVLGTANVMMAATLARGETIIEGAACEPEIADLAAFLNAMGAKIIGAGTHILRIEGVEELGGAEHTIIPDRIEAGTYLIAVAISGGDTLLKGARHEHLTAVIDRLEEAGVKIERAPDGLKVKRKNELKAVNVIALPYPGFPTDMQAQMMSLMSIAKGTSIVADMVYPDRFIHVGELLRMGANIVRQGPRATIIGVEKLGGAQVTASDLRASAALILAGLAADGETEVSRVYHLDRGYEKIEEKLSSLGAKIKRVTDKPSGKKKK</sequence>
<dbReference type="PANTHER" id="PTHR43783:SF1">
    <property type="entry name" value="UDP-N-ACETYLGLUCOSAMINE 1-CARBOXYVINYLTRANSFERASE"/>
    <property type="match status" value="1"/>
</dbReference>
<keyword evidence="5 12" id="KW-0808">Transferase</keyword>
<dbReference type="EMBL" id="NDHY01000003">
    <property type="protein sequence ID" value="RII00573.1"/>
    <property type="molecule type" value="Genomic_DNA"/>
</dbReference>
<accession>A0A399FZM9</accession>
<feature type="domain" description="Enolpyruvate transferase" evidence="13">
    <location>
        <begin position="7"/>
        <end position="409"/>
    </location>
</feature>
<dbReference type="Pfam" id="PF00275">
    <property type="entry name" value="EPSP_synthase"/>
    <property type="match status" value="1"/>
</dbReference>
<evidence type="ECO:0000313" key="14">
    <source>
        <dbReference type="EMBL" id="RII00573.1"/>
    </source>
</evidence>
<keyword evidence="8 12" id="KW-0131">Cell cycle</keyword>
<reference evidence="14 15" key="1">
    <citation type="submission" date="2018-08" db="EMBL/GenBank/DDBJ databases">
        <title>Draft genome of candidate division NPL-UPA2 bacterium Unc8 that adapted to ultra-basic serpentinizing groundwater.</title>
        <authorList>
            <person name="Ishii S."/>
            <person name="Suzuki S."/>
            <person name="Nealson K.H."/>
        </authorList>
    </citation>
    <scope>NUCLEOTIDE SEQUENCE [LARGE SCALE GENOMIC DNA]</scope>
    <source>
        <strain evidence="14">Unc8</strain>
    </source>
</reference>
<keyword evidence="4 12" id="KW-0132">Cell division</keyword>
<comment type="catalytic activity">
    <reaction evidence="11 12">
        <text>phosphoenolpyruvate + UDP-N-acetyl-alpha-D-glucosamine = UDP-N-acetyl-3-O-(1-carboxyvinyl)-alpha-D-glucosamine + phosphate</text>
        <dbReference type="Rhea" id="RHEA:18681"/>
        <dbReference type="ChEBI" id="CHEBI:43474"/>
        <dbReference type="ChEBI" id="CHEBI:57705"/>
        <dbReference type="ChEBI" id="CHEBI:58702"/>
        <dbReference type="ChEBI" id="CHEBI:68483"/>
        <dbReference type="EC" id="2.5.1.7"/>
    </reaction>
</comment>
<dbReference type="GO" id="GO:0008360">
    <property type="term" value="P:regulation of cell shape"/>
    <property type="evidence" value="ECO:0007669"/>
    <property type="project" value="UniProtKB-KW"/>
</dbReference>
<dbReference type="Proteomes" id="UP000266287">
    <property type="component" value="Unassembled WGS sequence"/>
</dbReference>
<evidence type="ECO:0000259" key="13">
    <source>
        <dbReference type="Pfam" id="PF00275"/>
    </source>
</evidence>
<dbReference type="PANTHER" id="PTHR43783">
    <property type="entry name" value="UDP-N-ACETYLGLUCOSAMINE 1-CARBOXYVINYLTRANSFERASE"/>
    <property type="match status" value="1"/>
</dbReference>
<keyword evidence="9 12" id="KW-0961">Cell wall biogenesis/degradation</keyword>
<evidence type="ECO:0000256" key="5">
    <source>
        <dbReference type="ARBA" id="ARBA00022679"/>
    </source>
</evidence>
<dbReference type="Gene3D" id="3.65.10.10">
    <property type="entry name" value="Enolpyruvate transferase domain"/>
    <property type="match status" value="2"/>
</dbReference>
<dbReference type="UniPathway" id="UPA00219"/>
<dbReference type="AlphaFoldDB" id="A0A399FZM9"/>
<dbReference type="CDD" id="cd01555">
    <property type="entry name" value="UdpNAET"/>
    <property type="match status" value="1"/>
</dbReference>
<dbReference type="GO" id="GO:0019277">
    <property type="term" value="P:UDP-N-acetylgalactosamine biosynthetic process"/>
    <property type="evidence" value="ECO:0007669"/>
    <property type="project" value="InterPro"/>
</dbReference>
<dbReference type="InterPro" id="IPR050068">
    <property type="entry name" value="MurA_subfamily"/>
</dbReference>
<evidence type="ECO:0000256" key="11">
    <source>
        <dbReference type="ARBA" id="ARBA00047527"/>
    </source>
</evidence>
<dbReference type="GO" id="GO:0005737">
    <property type="term" value="C:cytoplasm"/>
    <property type="evidence" value="ECO:0007669"/>
    <property type="project" value="UniProtKB-SubCell"/>
</dbReference>
<feature type="binding site" evidence="12">
    <location>
        <position position="308"/>
    </location>
    <ligand>
        <name>UDP-N-acetyl-alpha-D-glucosamine</name>
        <dbReference type="ChEBI" id="CHEBI:57705"/>
    </ligand>
</feature>
<dbReference type="GO" id="GO:0071555">
    <property type="term" value="P:cell wall organization"/>
    <property type="evidence" value="ECO:0007669"/>
    <property type="project" value="UniProtKB-KW"/>
</dbReference>
<organism evidence="14 15">
    <name type="scientific">candidate division NPL-UPA2 bacterium Unc8</name>
    <dbReference type="NCBI Taxonomy" id="1980939"/>
    <lineage>
        <taxon>Bacteria</taxon>
    </lineage>
</organism>
<protein>
    <recommendedName>
        <fullName evidence="12">UDP-N-acetylglucosamine 1-carboxyvinyltransferase</fullName>
        <ecNumber evidence="12">2.5.1.7</ecNumber>
    </recommendedName>
    <alternativeName>
        <fullName evidence="12">Enoylpyruvate transferase</fullName>
    </alternativeName>
    <alternativeName>
        <fullName evidence="12">UDP-N-acetylglucosamine enolpyruvyl transferase</fullName>
        <shortName evidence="12">EPT</shortName>
    </alternativeName>
</protein>
<evidence type="ECO:0000256" key="2">
    <source>
        <dbReference type="ARBA" id="ARBA00004752"/>
    </source>
</evidence>
<proteinExistence type="inferred from homology"/>
<keyword evidence="6 12" id="KW-0133">Cell shape</keyword>
<dbReference type="FunFam" id="3.65.10.10:FF:000001">
    <property type="entry name" value="UDP-N-acetylglucosamine 1-carboxyvinyltransferase"/>
    <property type="match status" value="1"/>
</dbReference>
<dbReference type="InterPro" id="IPR005750">
    <property type="entry name" value="UDP_GlcNAc_COvinyl_MurA"/>
</dbReference>
<gene>
    <name evidence="12 14" type="primary">murA</name>
    <name evidence="14" type="ORF">B9J77_02280</name>
</gene>
<evidence type="ECO:0000256" key="6">
    <source>
        <dbReference type="ARBA" id="ARBA00022960"/>
    </source>
</evidence>
<evidence type="ECO:0000256" key="8">
    <source>
        <dbReference type="ARBA" id="ARBA00023306"/>
    </source>
</evidence>
<comment type="caution">
    <text evidence="12">Lacks conserved residue(s) required for the propagation of feature annotation.</text>
</comment>
<evidence type="ECO:0000256" key="10">
    <source>
        <dbReference type="ARBA" id="ARBA00038367"/>
    </source>
</evidence>
<feature type="binding site" evidence="12">
    <location>
        <begin position="121"/>
        <end position="125"/>
    </location>
    <ligand>
        <name>UDP-N-acetyl-alpha-D-glucosamine</name>
        <dbReference type="ChEBI" id="CHEBI:57705"/>
    </ligand>
</feature>
<feature type="binding site" evidence="12">
    <location>
        <position position="330"/>
    </location>
    <ligand>
        <name>UDP-N-acetyl-alpha-D-glucosamine</name>
        <dbReference type="ChEBI" id="CHEBI:57705"/>
    </ligand>
</feature>
<evidence type="ECO:0000256" key="3">
    <source>
        <dbReference type="ARBA" id="ARBA00022490"/>
    </source>
</evidence>
<dbReference type="InterPro" id="IPR036968">
    <property type="entry name" value="Enolpyruvate_Tfrase_sf"/>
</dbReference>
<keyword evidence="12" id="KW-0670">Pyruvate</keyword>
<evidence type="ECO:0000256" key="1">
    <source>
        <dbReference type="ARBA" id="ARBA00004496"/>
    </source>
</evidence>
<evidence type="ECO:0000256" key="4">
    <source>
        <dbReference type="ARBA" id="ARBA00022618"/>
    </source>
</evidence>
<dbReference type="GO" id="GO:0051301">
    <property type="term" value="P:cell division"/>
    <property type="evidence" value="ECO:0007669"/>
    <property type="project" value="UniProtKB-KW"/>
</dbReference>
<feature type="modified residue" description="2-(S-cysteinyl)pyruvic acid O-phosphothioketal" evidence="12">
    <location>
        <position position="116"/>
    </location>
</feature>
<comment type="caution">
    <text evidence="14">The sequence shown here is derived from an EMBL/GenBank/DDBJ whole genome shotgun (WGS) entry which is preliminary data.</text>
</comment>
<comment type="pathway">
    <text evidence="2 12">Cell wall biogenesis; peptidoglycan biosynthesis.</text>
</comment>
<comment type="similarity">
    <text evidence="10 12">Belongs to the EPSP synthase family. MurA subfamily.</text>
</comment>
<dbReference type="EC" id="2.5.1.7" evidence="12"/>
<evidence type="ECO:0000256" key="12">
    <source>
        <dbReference type="HAMAP-Rule" id="MF_00111"/>
    </source>
</evidence>
<evidence type="ECO:0000313" key="15">
    <source>
        <dbReference type="Proteomes" id="UP000266287"/>
    </source>
</evidence>
<name>A0A399FZM9_UNCN2</name>
<feature type="binding site" evidence="12">
    <location>
        <begin position="22"/>
        <end position="23"/>
    </location>
    <ligand>
        <name>phosphoenolpyruvate</name>
        <dbReference type="ChEBI" id="CHEBI:58702"/>
    </ligand>
</feature>
<dbReference type="SUPFAM" id="SSF55205">
    <property type="entry name" value="EPT/RTPC-like"/>
    <property type="match status" value="1"/>
</dbReference>
<dbReference type="GO" id="GO:0009252">
    <property type="term" value="P:peptidoglycan biosynthetic process"/>
    <property type="evidence" value="ECO:0007669"/>
    <property type="project" value="UniProtKB-UniRule"/>
</dbReference>
<feature type="active site" description="Proton donor" evidence="12">
    <location>
        <position position="116"/>
    </location>
</feature>
<dbReference type="GO" id="GO:0008760">
    <property type="term" value="F:UDP-N-acetylglucosamine 1-carboxyvinyltransferase activity"/>
    <property type="evidence" value="ECO:0007669"/>
    <property type="project" value="UniProtKB-UniRule"/>
</dbReference>
<dbReference type="NCBIfam" id="NF006873">
    <property type="entry name" value="PRK09369.1"/>
    <property type="match status" value="1"/>
</dbReference>
<dbReference type="InterPro" id="IPR013792">
    <property type="entry name" value="RNA3'P_cycl/enolpyr_Trfase_a/b"/>
</dbReference>
<comment type="subcellular location">
    <subcellularLocation>
        <location evidence="1 12">Cytoplasm</location>
    </subcellularLocation>
</comment>
<keyword evidence="3 12" id="KW-0963">Cytoplasm</keyword>
<evidence type="ECO:0000256" key="9">
    <source>
        <dbReference type="ARBA" id="ARBA00023316"/>
    </source>
</evidence>
<dbReference type="HAMAP" id="MF_00111">
    <property type="entry name" value="MurA"/>
    <property type="match status" value="1"/>
</dbReference>
<evidence type="ECO:0000256" key="7">
    <source>
        <dbReference type="ARBA" id="ARBA00022984"/>
    </source>
</evidence>
<comment type="function">
    <text evidence="12">Cell wall formation. Adds enolpyruvyl to UDP-N-acetylglucosamine.</text>
</comment>
<keyword evidence="7 12" id="KW-0573">Peptidoglycan synthesis</keyword>
<dbReference type="InterPro" id="IPR001986">
    <property type="entry name" value="Enolpyruvate_Tfrase_dom"/>
</dbReference>
<dbReference type="NCBIfam" id="TIGR01072">
    <property type="entry name" value="murA"/>
    <property type="match status" value="1"/>
</dbReference>